<dbReference type="OrthoDB" id="9798982at2"/>
<proteinExistence type="predicted"/>
<dbReference type="Proteomes" id="UP000306918">
    <property type="component" value="Unassembled WGS sequence"/>
</dbReference>
<reference evidence="1 2" key="1">
    <citation type="submission" date="2019-04" db="EMBL/GenBank/DDBJ databases">
        <title>Niastella caeni sp. nov., isolated from activated sludge.</title>
        <authorList>
            <person name="Sheng M."/>
        </authorList>
    </citation>
    <scope>NUCLEOTIDE SEQUENCE [LARGE SCALE GENOMIC DNA]</scope>
    <source>
        <strain evidence="1 2">HX-2-15</strain>
    </source>
</reference>
<comment type="caution">
    <text evidence="1">The sequence shown here is derived from an EMBL/GenBank/DDBJ whole genome shotgun (WGS) entry which is preliminary data.</text>
</comment>
<keyword evidence="2" id="KW-1185">Reference proteome</keyword>
<dbReference type="AlphaFoldDB" id="A0A4S8HX75"/>
<dbReference type="RefSeq" id="WP_136577091.1">
    <property type="nucleotide sequence ID" value="NZ_STFF01000002.1"/>
</dbReference>
<evidence type="ECO:0000313" key="1">
    <source>
        <dbReference type="EMBL" id="THU40338.1"/>
    </source>
</evidence>
<dbReference type="EMBL" id="STFF01000002">
    <property type="protein sequence ID" value="THU40338.1"/>
    <property type="molecule type" value="Genomic_DNA"/>
</dbReference>
<dbReference type="Gene3D" id="3.90.1720.10">
    <property type="entry name" value="endopeptidase domain like (from Nostoc punctiforme)"/>
    <property type="match status" value="1"/>
</dbReference>
<accession>A0A4S8HX75</accession>
<organism evidence="1 2">
    <name type="scientific">Niastella caeni</name>
    <dbReference type="NCBI Taxonomy" id="2569763"/>
    <lineage>
        <taxon>Bacteria</taxon>
        <taxon>Pseudomonadati</taxon>
        <taxon>Bacteroidota</taxon>
        <taxon>Chitinophagia</taxon>
        <taxon>Chitinophagales</taxon>
        <taxon>Chitinophagaceae</taxon>
        <taxon>Niastella</taxon>
    </lineage>
</organism>
<gene>
    <name evidence="1" type="ORF">FAM09_10750</name>
</gene>
<sequence>MISRIKNAFRINPLSELLRVDLSTNNAINARTDRRWAHPLSEEGMPKDNLKKIRSADARKKYIYNVIEWLDVEESRRYAMQGKSTYCNIYAYDVARCLGAYLPRVWWNEESILTIQNGLKVPVVYAKTIFEMNCNSLADWFLSYGACFGWKRVYDLTKMQSLANKGTIGIIVAQRNVLSEAGHITVVLPETATFLAQRSGKEVICPVQSQAGMKNLRWFTGDTWWQDEAKFGKYSFWILNM</sequence>
<name>A0A4S8HX75_9BACT</name>
<evidence type="ECO:0000313" key="2">
    <source>
        <dbReference type="Proteomes" id="UP000306918"/>
    </source>
</evidence>
<protein>
    <submittedName>
        <fullName evidence="1">Uncharacterized protein</fullName>
    </submittedName>
</protein>